<comment type="caution">
    <text evidence="6">The sequence shown here is derived from an EMBL/GenBank/DDBJ whole genome shotgun (WGS) entry which is preliminary data.</text>
</comment>
<evidence type="ECO:0000259" key="5">
    <source>
        <dbReference type="Pfam" id="PF12867"/>
    </source>
</evidence>
<dbReference type="InterPro" id="IPR016187">
    <property type="entry name" value="CTDL_fold"/>
</dbReference>
<sequence length="432" mass="48765">MTAPVAEAAAGGLSSSSLSAGSLGEQFCKVRQQTLTLCQPLTPEDMMVQSCPEASPAKWHLAHTTWFFETFILSEFLSGYRPFHPDFLWLFNSYYNAVSDQPLKKLRASFSRPALDEILDYRRHVEAAMQRLIDGGLPEEAQRRLVLGLHHEQQHQELLAYDIKNAFWSNPLHPAYKVGEISVATQNVAPVQWIGHDGGLVEIGHQGEGFCFDNEQPRHKHYLEPFALASRLATCGEYLDFIRAGGYERPELWLSEGWDTVKAQQWTAPLYWFRDGNDDWQLYTLRGPLPLEQILSTPVCHVSYFEADAFARWAGKRLPTEQEWEIAASNLPMSGSFLETDVLHPMPAAEIDGLQQMFGEVWQWTASAYLGYPGFAALPGALGEYNGKFMCNQMVLRGGSAVTPASHIRSTYRNFFSPATRWHFSGIRLANR</sequence>
<evidence type="ECO:0000256" key="1">
    <source>
        <dbReference type="ARBA" id="ARBA00023002"/>
    </source>
</evidence>
<dbReference type="AlphaFoldDB" id="A0A841K923"/>
<dbReference type="RefSeq" id="WP_375782560.1">
    <property type="nucleotide sequence ID" value="NZ_JACHEK010000012.1"/>
</dbReference>
<proteinExistence type="predicted"/>
<reference evidence="6 7" key="1">
    <citation type="submission" date="2020-08" db="EMBL/GenBank/DDBJ databases">
        <title>Genomic Encyclopedia of Type Strains, Phase IV (KMG-IV): sequencing the most valuable type-strain genomes for metagenomic binning, comparative biology and taxonomic classification.</title>
        <authorList>
            <person name="Goeker M."/>
        </authorList>
    </citation>
    <scope>NUCLEOTIDE SEQUENCE [LARGE SCALE GENOMIC DNA]</scope>
    <source>
        <strain evidence="6 7">DSM 103733</strain>
    </source>
</reference>
<dbReference type="PANTHER" id="PTHR23150:SF36">
    <property type="entry name" value="HERCYNINE OXYGENASE"/>
    <property type="match status" value="1"/>
</dbReference>
<keyword evidence="2" id="KW-0408">Iron</keyword>
<feature type="domain" description="Sulfatase-modifying factor enzyme-like" evidence="4">
    <location>
        <begin position="353"/>
        <end position="430"/>
    </location>
</feature>
<protein>
    <submittedName>
        <fullName evidence="6">Ergothioneine biosynthesis protein EgtB</fullName>
    </submittedName>
</protein>
<name>A0A841K923_9BACT</name>
<dbReference type="PANTHER" id="PTHR23150">
    <property type="entry name" value="SULFATASE MODIFYING FACTOR 1, 2"/>
    <property type="match status" value="1"/>
</dbReference>
<dbReference type="Pfam" id="PF12867">
    <property type="entry name" value="DinB_2"/>
    <property type="match status" value="1"/>
</dbReference>
<dbReference type="InterPro" id="IPR042095">
    <property type="entry name" value="SUMF_sf"/>
</dbReference>
<evidence type="ECO:0000259" key="4">
    <source>
        <dbReference type="Pfam" id="PF03781"/>
    </source>
</evidence>
<dbReference type="SUPFAM" id="SSF109854">
    <property type="entry name" value="DinB/YfiT-like putative metalloenzymes"/>
    <property type="match status" value="1"/>
</dbReference>
<dbReference type="InterPro" id="IPR017806">
    <property type="entry name" value="EgtB"/>
</dbReference>
<dbReference type="InterPro" id="IPR005532">
    <property type="entry name" value="SUMF_dom"/>
</dbReference>
<dbReference type="Pfam" id="PF03781">
    <property type="entry name" value="FGE-sulfatase"/>
    <property type="match status" value="2"/>
</dbReference>
<keyword evidence="7" id="KW-1185">Reference proteome</keyword>
<organism evidence="6 7">
    <name type="scientific">Silvibacterium bohemicum</name>
    <dbReference type="NCBI Taxonomy" id="1577686"/>
    <lineage>
        <taxon>Bacteria</taxon>
        <taxon>Pseudomonadati</taxon>
        <taxon>Acidobacteriota</taxon>
        <taxon>Terriglobia</taxon>
        <taxon>Terriglobales</taxon>
        <taxon>Acidobacteriaceae</taxon>
        <taxon>Silvibacterium</taxon>
    </lineage>
</organism>
<comment type="pathway">
    <text evidence="3">Amino-acid biosynthesis; ergothioneine biosynthesis.</text>
</comment>
<evidence type="ECO:0000313" key="6">
    <source>
        <dbReference type="EMBL" id="MBB6147048.1"/>
    </source>
</evidence>
<dbReference type="InterPro" id="IPR051043">
    <property type="entry name" value="Sulfatase_Mod_Factor_Kinase"/>
</dbReference>
<dbReference type="Proteomes" id="UP000538666">
    <property type="component" value="Unassembled WGS sequence"/>
</dbReference>
<evidence type="ECO:0000313" key="7">
    <source>
        <dbReference type="Proteomes" id="UP000538666"/>
    </source>
</evidence>
<evidence type="ECO:0000256" key="2">
    <source>
        <dbReference type="ARBA" id="ARBA00023004"/>
    </source>
</evidence>
<feature type="domain" description="DinB-like" evidence="5">
    <location>
        <begin position="27"/>
        <end position="152"/>
    </location>
</feature>
<dbReference type="GO" id="GO:0052699">
    <property type="term" value="P:ergothioneine biosynthetic process"/>
    <property type="evidence" value="ECO:0007669"/>
    <property type="project" value="InterPro"/>
</dbReference>
<dbReference type="SUPFAM" id="SSF56436">
    <property type="entry name" value="C-type lectin-like"/>
    <property type="match status" value="1"/>
</dbReference>
<dbReference type="EMBL" id="JACHEK010000012">
    <property type="protein sequence ID" value="MBB6147048.1"/>
    <property type="molecule type" value="Genomic_DNA"/>
</dbReference>
<dbReference type="Gene3D" id="1.20.120.450">
    <property type="entry name" value="dinb family like domain"/>
    <property type="match status" value="1"/>
</dbReference>
<evidence type="ECO:0000256" key="3">
    <source>
        <dbReference type="ARBA" id="ARBA00037882"/>
    </source>
</evidence>
<feature type="domain" description="Sulfatase-modifying factor enzyme-like" evidence="4">
    <location>
        <begin position="194"/>
        <end position="330"/>
    </location>
</feature>
<keyword evidence="1" id="KW-0560">Oxidoreductase</keyword>
<dbReference type="NCBIfam" id="TIGR03440">
    <property type="entry name" value="egtB_TIGR03440"/>
    <property type="match status" value="1"/>
</dbReference>
<dbReference type="InterPro" id="IPR034660">
    <property type="entry name" value="DinB/YfiT-like"/>
</dbReference>
<dbReference type="InterPro" id="IPR024775">
    <property type="entry name" value="DinB-like"/>
</dbReference>
<gene>
    <name evidence="6" type="ORF">HNQ77_005033</name>
</gene>
<accession>A0A841K923</accession>
<dbReference type="Gene3D" id="3.90.1580.10">
    <property type="entry name" value="paralog of FGE (formylglycine-generating enzyme)"/>
    <property type="match status" value="2"/>
</dbReference>